<dbReference type="EMBL" id="QFBC01000003">
    <property type="protein sequence ID" value="PWE56773.1"/>
    <property type="molecule type" value="Genomic_DNA"/>
</dbReference>
<evidence type="ECO:0000313" key="2">
    <source>
        <dbReference type="Proteomes" id="UP000245252"/>
    </source>
</evidence>
<dbReference type="OrthoDB" id="8456034at2"/>
<gene>
    <name evidence="1" type="ORF">DEM27_10445</name>
</gene>
<sequence length="67" mass="7470">MIDTNSATWLAMKKAAEEMIARAQRELEVRGTAPDATEFERGRIKALRDVLALADPKLAIKETVPFI</sequence>
<organism evidence="1 2">
    <name type="scientific">Metarhizobium album</name>
    <dbReference type="NCBI Taxonomy" id="2182425"/>
    <lineage>
        <taxon>Bacteria</taxon>
        <taxon>Pseudomonadati</taxon>
        <taxon>Pseudomonadota</taxon>
        <taxon>Alphaproteobacteria</taxon>
        <taxon>Hyphomicrobiales</taxon>
        <taxon>Rhizobiaceae</taxon>
        <taxon>Metarhizobium</taxon>
    </lineage>
</organism>
<proteinExistence type="predicted"/>
<dbReference type="Proteomes" id="UP000245252">
    <property type="component" value="Unassembled WGS sequence"/>
</dbReference>
<dbReference type="RefSeq" id="WP_109458148.1">
    <property type="nucleotide sequence ID" value="NZ_QFBC01000003.1"/>
</dbReference>
<evidence type="ECO:0000313" key="1">
    <source>
        <dbReference type="EMBL" id="PWE56773.1"/>
    </source>
</evidence>
<dbReference type="AlphaFoldDB" id="A0A2U2DTY6"/>
<protein>
    <submittedName>
        <fullName evidence="1">Uncharacterized protein</fullName>
    </submittedName>
</protein>
<reference evidence="1 2" key="1">
    <citation type="submission" date="2018-05" db="EMBL/GenBank/DDBJ databases">
        <title>The draft genome of strain NS-104.</title>
        <authorList>
            <person name="Hang P."/>
            <person name="Jiang J."/>
        </authorList>
    </citation>
    <scope>NUCLEOTIDE SEQUENCE [LARGE SCALE GENOMIC DNA]</scope>
    <source>
        <strain evidence="1 2">NS-104</strain>
    </source>
</reference>
<keyword evidence="2" id="KW-1185">Reference proteome</keyword>
<comment type="caution">
    <text evidence="1">The sequence shown here is derived from an EMBL/GenBank/DDBJ whole genome shotgun (WGS) entry which is preliminary data.</text>
</comment>
<name>A0A2U2DTY6_9HYPH</name>
<accession>A0A2U2DTY6</accession>